<evidence type="ECO:0000256" key="1">
    <source>
        <dbReference type="SAM" id="Phobius"/>
    </source>
</evidence>
<proteinExistence type="predicted"/>
<evidence type="ECO:0008006" key="4">
    <source>
        <dbReference type="Google" id="ProtNLM"/>
    </source>
</evidence>
<accession>A0A5B0S8Q4</accession>
<keyword evidence="1" id="KW-0812">Transmembrane</keyword>
<gene>
    <name evidence="2" type="ORF">PGTUg99_032404</name>
</gene>
<keyword evidence="1" id="KW-1133">Transmembrane helix</keyword>
<keyword evidence="1" id="KW-0472">Membrane</keyword>
<dbReference type="EMBL" id="VDEP01000069">
    <property type="protein sequence ID" value="KAA1134202.1"/>
    <property type="molecule type" value="Genomic_DNA"/>
</dbReference>
<reference evidence="2 3" key="1">
    <citation type="submission" date="2019-05" db="EMBL/GenBank/DDBJ databases">
        <title>Emergence of the Ug99 lineage of the wheat stem rust pathogen through somatic hybridization.</title>
        <authorList>
            <person name="Li F."/>
            <person name="Upadhyaya N.M."/>
            <person name="Sperschneider J."/>
            <person name="Matny O."/>
            <person name="Nguyen-Phuc H."/>
            <person name="Mago R."/>
            <person name="Raley C."/>
            <person name="Miller M.E."/>
            <person name="Silverstein K.A.T."/>
            <person name="Henningsen E."/>
            <person name="Hirsch C.D."/>
            <person name="Visser B."/>
            <person name="Pretorius Z.A."/>
            <person name="Steffenson B.J."/>
            <person name="Schwessinger B."/>
            <person name="Dodds P.N."/>
            <person name="Figueroa M."/>
        </authorList>
    </citation>
    <scope>NUCLEOTIDE SEQUENCE [LARGE SCALE GENOMIC DNA]</scope>
    <source>
        <strain evidence="2 3">Ug99</strain>
    </source>
</reference>
<comment type="caution">
    <text evidence="2">The sequence shown here is derived from an EMBL/GenBank/DDBJ whole genome shotgun (WGS) entry which is preliminary data.</text>
</comment>
<organism evidence="2 3">
    <name type="scientific">Puccinia graminis f. sp. tritici</name>
    <dbReference type="NCBI Taxonomy" id="56615"/>
    <lineage>
        <taxon>Eukaryota</taxon>
        <taxon>Fungi</taxon>
        <taxon>Dikarya</taxon>
        <taxon>Basidiomycota</taxon>
        <taxon>Pucciniomycotina</taxon>
        <taxon>Pucciniomycetes</taxon>
        <taxon>Pucciniales</taxon>
        <taxon>Pucciniaceae</taxon>
        <taxon>Puccinia</taxon>
    </lineage>
</organism>
<sequence length="82" mass="9119">MYLAGWKDFLPVDEVHARCRPEGKTIFQLIWIALQDKVLIILNIAAVISLALGLYTTLGTPPKSYTDSNGNLVTEPQVIIIH</sequence>
<dbReference type="AlphaFoldDB" id="A0A5B0S8Q4"/>
<dbReference type="InterPro" id="IPR023298">
    <property type="entry name" value="ATPase_P-typ_TM_dom_sf"/>
</dbReference>
<evidence type="ECO:0000313" key="2">
    <source>
        <dbReference type="EMBL" id="KAA1134202.1"/>
    </source>
</evidence>
<name>A0A5B0S8Q4_PUCGR</name>
<feature type="transmembrane region" description="Helical" evidence="1">
    <location>
        <begin position="38"/>
        <end position="58"/>
    </location>
</feature>
<evidence type="ECO:0000313" key="3">
    <source>
        <dbReference type="Proteomes" id="UP000325313"/>
    </source>
</evidence>
<dbReference type="Proteomes" id="UP000325313">
    <property type="component" value="Unassembled WGS sequence"/>
</dbReference>
<dbReference type="SUPFAM" id="SSF81665">
    <property type="entry name" value="Calcium ATPase, transmembrane domain M"/>
    <property type="match status" value="1"/>
</dbReference>
<protein>
    <recommendedName>
        <fullName evidence="4">Cation-transporting P-type ATPase N-terminal domain-containing protein</fullName>
    </recommendedName>
</protein>